<evidence type="ECO:0000313" key="5">
    <source>
        <dbReference type="Proteomes" id="UP000322214"/>
    </source>
</evidence>
<dbReference type="RefSeq" id="WP_075083674.1">
    <property type="nucleotide sequence ID" value="NZ_CP042912.1"/>
</dbReference>
<dbReference type="STRING" id="980251.GCA_001642875_00876"/>
<reference evidence="4 5" key="1">
    <citation type="submission" date="2019-08" db="EMBL/GenBank/DDBJ databases">
        <title>Deep-cultivation of Planctomycetes and their phenomic and genomic characterization uncovers novel biology.</title>
        <authorList>
            <person name="Wiegand S."/>
            <person name="Jogler M."/>
            <person name="Boedeker C."/>
            <person name="Pinto D."/>
            <person name="Vollmers J."/>
            <person name="Rivas-Marin E."/>
            <person name="Kohn T."/>
            <person name="Peeters S.H."/>
            <person name="Heuer A."/>
            <person name="Rast P."/>
            <person name="Oberbeckmann S."/>
            <person name="Bunk B."/>
            <person name="Jeske O."/>
            <person name="Meyerdierks A."/>
            <person name="Storesund J.E."/>
            <person name="Kallscheuer N."/>
            <person name="Luecker S."/>
            <person name="Lage O.M."/>
            <person name="Pohl T."/>
            <person name="Merkel B.J."/>
            <person name="Hornburger P."/>
            <person name="Mueller R.-W."/>
            <person name="Bruemmer F."/>
            <person name="Labrenz M."/>
            <person name="Spormann A.M."/>
            <person name="Op den Camp H."/>
            <person name="Overmann J."/>
            <person name="Amann R."/>
            <person name="Jetten M.S.M."/>
            <person name="Mascher T."/>
            <person name="Medema M.H."/>
            <person name="Devos D.P."/>
            <person name="Kaster A.-K."/>
            <person name="Ovreas L."/>
            <person name="Rohde M."/>
            <person name="Galperin M.Y."/>
            <person name="Jogler C."/>
        </authorList>
    </citation>
    <scope>NUCLEOTIDE SEQUENCE [LARGE SCALE GENOMIC DNA]</scope>
    <source>
        <strain evidence="4 5">FC18</strain>
    </source>
</reference>
<feature type="domain" description="ATPase PglY C-terminal" evidence="3">
    <location>
        <begin position="985"/>
        <end position="1159"/>
    </location>
</feature>
<dbReference type="OrthoDB" id="8780745at2"/>
<sequence>MTLLNELIEIPEQLDESQFVIKLTEGVSDGKETVDNYVVTKDIAARFEEALGYIKMSMDDGKSRACYLHGSFGSGKSHFMAILHLLLTGDTHARGINELAGTITKHCTWMDGKKFLLVPYHMIGSNSSETGILGGYAKYISKIHPEAPIPGVYRAQDMFADAIKLRDKIGEVPFYKGINDGVSAGGGFGNVTRTWDNDRLEKAMLLKEGEEERSLLISALSKAYFSSYGVQVENETKKFVDLEDGLAIMCQHAKSLKYDGVILFLDELILWLSGKANNLDFITQECAKLVQLVETENLGERPIPLISFIARQRDLNELVGENVPGAAKYNYNTLLNHNSQRFHTITLPDSNLPAIAERRVLSCKNASAQKELHASFEKLAEDGKNKHAVEALMTGGYDKGMFRKIYPFSPALVQTLIAVSSLLQRERTALKVMKHLLVEKRGELKVGDLIPVGDLFDMVAYGEGGFSTEMKEHFENAKKLYSRKLLPELEKKHKITLEQYKELPVDDPARRRFQNDDRLAKTLLLSALVPDVEALRGLTARRLAYLNHGTIKVVNPGEEGAMVLQKIRDWAKMIGAIKIGDGADPMITVQLSSVDTDSIIAKAERVDNNGNRQRLVRQTLTELLNLGEENTLQRCHFYDWKWKNTDRECIVVFQNVWELSMSDIRNEDDRWKIIIDYPFDHSDRGPMDDISKLNEFREANKEGTKTIAWLPSFFSDEASRDLGLLVRLNHILSGDQFDNYVGHLSMQDRPAARASLDSQRNVLKERLRGHLEAVYGLATNAESLHPTHHLNQGEQFASLTNGLNVRPPAKPNFQEALEQILDQALCHEFPGAPEFEAPVTSGAANKVFDYVSRACQTKDNRVEVEQRDRPLVRGIVNPLNLGQLGHDRTHLVVGDEWKNHFIKKASADGGELTVEKLKAWIDEPQKKGLPKYLNNLLVIAYALQSDQAFYQHGSVYSEPSLKDLPNCELRPEAKPAADKWLSSRDLASFIFGVTASELNSAANAAKLAEEVKKVVSENAANVESYRTQVSSALTKLGVGPDQSKRMQTANACVSLFSQIQSNSSGNDIVNAIADFSIPTTKEAMGECCKGGGGLADFLKGFEFGWFENIKALAGNKKTEADNVLAEVKLALSEDEHVKPLRSTFEAAESTAVRLLRPDDPAPQPEPGPEPQPPAPPGVQIVDRGNSSRIDVAEVETLLGSLKSNLKPNQKIKLDVSWTIEEESGE</sequence>
<dbReference type="KEGG" id="mff:MFFC18_46930"/>
<feature type="compositionally biased region" description="Pro residues" evidence="1">
    <location>
        <begin position="1160"/>
        <end position="1176"/>
    </location>
</feature>
<dbReference type="Proteomes" id="UP000322214">
    <property type="component" value="Chromosome"/>
</dbReference>
<evidence type="ECO:0000259" key="2">
    <source>
        <dbReference type="Pfam" id="PF26381"/>
    </source>
</evidence>
<gene>
    <name evidence="4" type="ORF">MFFC18_46930</name>
</gene>
<name>A0A5B9PHJ3_9BACT</name>
<organism evidence="4 5">
    <name type="scientific">Mariniblastus fucicola</name>
    <dbReference type="NCBI Taxonomy" id="980251"/>
    <lineage>
        <taxon>Bacteria</taxon>
        <taxon>Pseudomonadati</taxon>
        <taxon>Planctomycetota</taxon>
        <taxon>Planctomycetia</taxon>
        <taxon>Pirellulales</taxon>
        <taxon>Pirellulaceae</taxon>
        <taxon>Mariniblastus</taxon>
    </lineage>
</organism>
<evidence type="ECO:0008006" key="6">
    <source>
        <dbReference type="Google" id="ProtNLM"/>
    </source>
</evidence>
<evidence type="ECO:0000313" key="4">
    <source>
        <dbReference type="EMBL" id="QEG24770.1"/>
    </source>
</evidence>
<dbReference type="InterPro" id="IPR058747">
    <property type="entry name" value="PglY_C"/>
</dbReference>
<dbReference type="Pfam" id="PF26381">
    <property type="entry name" value="BREX_PglY_5th"/>
    <property type="match status" value="1"/>
</dbReference>
<protein>
    <recommendedName>
        <fullName evidence="6">Phage resistance protein</fullName>
    </recommendedName>
</protein>
<proteinExistence type="predicted"/>
<feature type="domain" description="ATPase PglY 5th" evidence="2">
    <location>
        <begin position="844"/>
        <end position="942"/>
    </location>
</feature>
<dbReference type="EMBL" id="CP042912">
    <property type="protein sequence ID" value="QEG24770.1"/>
    <property type="molecule type" value="Genomic_DNA"/>
</dbReference>
<dbReference type="InterPro" id="IPR027417">
    <property type="entry name" value="P-loop_NTPase"/>
</dbReference>
<accession>A0A5B9PHJ3</accession>
<evidence type="ECO:0000259" key="3">
    <source>
        <dbReference type="Pfam" id="PF26382"/>
    </source>
</evidence>
<dbReference type="InterPro" id="IPR058748">
    <property type="entry name" value="PglY_5th"/>
</dbReference>
<evidence type="ECO:0000256" key="1">
    <source>
        <dbReference type="SAM" id="MobiDB-lite"/>
    </source>
</evidence>
<feature type="region of interest" description="Disordered" evidence="1">
    <location>
        <begin position="1156"/>
        <end position="1185"/>
    </location>
</feature>
<dbReference type="AlphaFoldDB" id="A0A5B9PHJ3"/>
<dbReference type="SUPFAM" id="SSF52540">
    <property type="entry name" value="P-loop containing nucleoside triphosphate hydrolases"/>
    <property type="match status" value="1"/>
</dbReference>
<dbReference type="Pfam" id="PF26382">
    <property type="entry name" value="BREX_PglY_6th"/>
    <property type="match status" value="1"/>
</dbReference>
<keyword evidence="5" id="KW-1185">Reference proteome</keyword>